<accession>A0A1V9FHK9</accession>
<feature type="domain" description="Mg chelatase-related protein C-terminal" evidence="1">
    <location>
        <begin position="6"/>
        <end position="102"/>
    </location>
</feature>
<proteinExistence type="predicted"/>
<dbReference type="Gene3D" id="3.40.50.300">
    <property type="entry name" value="P-loop containing nucleotide triphosphate hydrolases"/>
    <property type="match status" value="1"/>
</dbReference>
<dbReference type="InterPro" id="IPR027417">
    <property type="entry name" value="P-loop_NTPase"/>
</dbReference>
<name>A0A1V9FHK9_9BACT</name>
<dbReference type="PANTHER" id="PTHR32039:SF7">
    <property type="entry name" value="COMPETENCE PROTEIN COMM"/>
    <property type="match status" value="1"/>
</dbReference>
<dbReference type="InterPro" id="IPR045006">
    <property type="entry name" value="CHLI-like"/>
</dbReference>
<comment type="caution">
    <text evidence="2">The sequence shown here is derived from an EMBL/GenBank/DDBJ whole genome shotgun (WGS) entry which is preliminary data.</text>
</comment>
<dbReference type="STRING" id="550983.A4R26_23335"/>
<evidence type="ECO:0000313" key="2">
    <source>
        <dbReference type="EMBL" id="OQP57844.1"/>
    </source>
</evidence>
<organism evidence="2 3">
    <name type="scientific">Niastella populi</name>
    <dbReference type="NCBI Taxonomy" id="550983"/>
    <lineage>
        <taxon>Bacteria</taxon>
        <taxon>Pseudomonadati</taxon>
        <taxon>Bacteroidota</taxon>
        <taxon>Chitinophagia</taxon>
        <taxon>Chitinophagales</taxon>
        <taxon>Chitinophagaceae</taxon>
        <taxon>Niastella</taxon>
    </lineage>
</organism>
<sequence length="111" mass="12479">MQKNAESSEEIRIRVINARDLQTQRYKNNAGVYCNAQMSSKLLKQVCVLDMAGQTLLKTAMHKLNLSARAYDRILKVSRTIADLAASETILPEHVAEAITYRNLDRDGWGA</sequence>
<evidence type="ECO:0000313" key="3">
    <source>
        <dbReference type="Proteomes" id="UP000192276"/>
    </source>
</evidence>
<dbReference type="RefSeq" id="WP_242674957.1">
    <property type="nucleotide sequence ID" value="NZ_LWBP01000190.1"/>
</dbReference>
<protein>
    <recommendedName>
        <fullName evidence="1">Mg chelatase-related protein C-terminal domain-containing protein</fullName>
    </recommendedName>
</protein>
<dbReference type="Pfam" id="PF13335">
    <property type="entry name" value="Mg_chelatase_C"/>
    <property type="match status" value="1"/>
</dbReference>
<dbReference type="InterPro" id="IPR025158">
    <property type="entry name" value="Mg_chelat-rel_C"/>
</dbReference>
<gene>
    <name evidence="2" type="ORF">A4R26_23335</name>
</gene>
<keyword evidence="3" id="KW-1185">Reference proteome</keyword>
<dbReference type="EMBL" id="LWBP01000190">
    <property type="protein sequence ID" value="OQP57844.1"/>
    <property type="molecule type" value="Genomic_DNA"/>
</dbReference>
<dbReference type="Proteomes" id="UP000192276">
    <property type="component" value="Unassembled WGS sequence"/>
</dbReference>
<dbReference type="AlphaFoldDB" id="A0A1V9FHK9"/>
<dbReference type="PANTHER" id="PTHR32039">
    <property type="entry name" value="MAGNESIUM-CHELATASE SUBUNIT CHLI"/>
    <property type="match status" value="1"/>
</dbReference>
<evidence type="ECO:0000259" key="1">
    <source>
        <dbReference type="Pfam" id="PF13335"/>
    </source>
</evidence>
<reference evidence="3" key="1">
    <citation type="submission" date="2016-04" db="EMBL/GenBank/DDBJ databases">
        <authorList>
            <person name="Chen L."/>
            <person name="Zhuang W."/>
            <person name="Wang G."/>
        </authorList>
    </citation>
    <scope>NUCLEOTIDE SEQUENCE [LARGE SCALE GENOMIC DNA]</scope>
    <source>
        <strain evidence="3">208</strain>
    </source>
</reference>